<dbReference type="InterPro" id="IPR011652">
    <property type="entry name" value="MORN_2"/>
</dbReference>
<protein>
    <submittedName>
        <fullName evidence="1">Antitoxin component YwqK of YwqJK toxin-antitoxin module</fullName>
    </submittedName>
</protein>
<dbReference type="SUPFAM" id="SSF82185">
    <property type="entry name" value="Histone H3 K4-specific methyltransferase SET7/9 N-terminal domain"/>
    <property type="match status" value="1"/>
</dbReference>
<comment type="caution">
    <text evidence="1">The sequence shown here is derived from an EMBL/GenBank/DDBJ whole genome shotgun (WGS) entry which is preliminary data.</text>
</comment>
<dbReference type="Gene3D" id="3.90.930.1">
    <property type="match status" value="1"/>
</dbReference>
<gene>
    <name evidence="1" type="ORF">FHS42_000952</name>
</gene>
<proteinExistence type="predicted"/>
<organism evidence="1 2">
    <name type="scientific">Streptomyces zagrosensis</name>
    <dbReference type="NCBI Taxonomy" id="1042984"/>
    <lineage>
        <taxon>Bacteria</taxon>
        <taxon>Bacillati</taxon>
        <taxon>Actinomycetota</taxon>
        <taxon>Actinomycetes</taxon>
        <taxon>Kitasatosporales</taxon>
        <taxon>Streptomycetaceae</taxon>
        <taxon>Streptomyces</taxon>
    </lineage>
</organism>
<dbReference type="Proteomes" id="UP000588098">
    <property type="component" value="Unassembled WGS sequence"/>
</dbReference>
<sequence>MSNRIDIDDDDVDMDVEGRLFYHGAPYSGEVVEYRENIVIHLDQYVDGRLHGLRRAWYSNGTLKGEEMCRYGRPSGEQKEWHPNGQLAHRQIFTSESGKLVAEYHWDEEGRVTSSWVASEG</sequence>
<dbReference type="RefSeq" id="WP_184569236.1">
    <property type="nucleotide sequence ID" value="NZ_JACHJL010000002.1"/>
</dbReference>
<dbReference type="AlphaFoldDB" id="A0A7W9Q5F4"/>
<evidence type="ECO:0000313" key="2">
    <source>
        <dbReference type="Proteomes" id="UP000588098"/>
    </source>
</evidence>
<name>A0A7W9Q5F4_9ACTN</name>
<reference evidence="1 2" key="1">
    <citation type="submission" date="2020-08" db="EMBL/GenBank/DDBJ databases">
        <title>Genomic Encyclopedia of Type Strains, Phase III (KMG-III): the genomes of soil and plant-associated and newly described type strains.</title>
        <authorList>
            <person name="Whitman W."/>
        </authorList>
    </citation>
    <scope>NUCLEOTIDE SEQUENCE [LARGE SCALE GENOMIC DNA]</scope>
    <source>
        <strain evidence="1 2">CECT 8305</strain>
    </source>
</reference>
<accession>A0A7W9Q5F4</accession>
<keyword evidence="2" id="KW-1185">Reference proteome</keyword>
<evidence type="ECO:0000313" key="1">
    <source>
        <dbReference type="EMBL" id="MBB5933926.1"/>
    </source>
</evidence>
<dbReference type="Pfam" id="PF07661">
    <property type="entry name" value="MORN_2"/>
    <property type="match status" value="2"/>
</dbReference>
<dbReference type="EMBL" id="JACHJL010000002">
    <property type="protein sequence ID" value="MBB5933926.1"/>
    <property type="molecule type" value="Genomic_DNA"/>
</dbReference>